<feature type="transmembrane region" description="Helical" evidence="6">
    <location>
        <begin position="138"/>
        <end position="159"/>
    </location>
</feature>
<dbReference type="InterPro" id="IPR022791">
    <property type="entry name" value="L-PG_synthase/AglD"/>
</dbReference>
<evidence type="ECO:0000256" key="6">
    <source>
        <dbReference type="SAM" id="Phobius"/>
    </source>
</evidence>
<dbReference type="PANTHER" id="PTHR40277:SF1">
    <property type="entry name" value="BLL5419 PROTEIN"/>
    <property type="match status" value="1"/>
</dbReference>
<dbReference type="EMBL" id="APNK01000017">
    <property type="protein sequence ID" value="KEZ77095.1"/>
    <property type="molecule type" value="Genomic_DNA"/>
</dbReference>
<feature type="transmembrane region" description="Helical" evidence="6">
    <location>
        <begin position="107"/>
        <end position="132"/>
    </location>
</feature>
<feature type="transmembrane region" description="Helical" evidence="6">
    <location>
        <begin position="266"/>
        <end position="287"/>
    </location>
</feature>
<comment type="subcellular location">
    <subcellularLocation>
        <location evidence="1">Cell membrane</location>
        <topology evidence="1">Multi-pass membrane protein</topology>
    </subcellularLocation>
</comment>
<protein>
    <submittedName>
        <fullName evidence="7">Uncharacterized protein</fullName>
    </submittedName>
</protein>
<reference evidence="7 8" key="1">
    <citation type="submission" date="2013-03" db="EMBL/GenBank/DDBJ databases">
        <title>Salinisphaera hydrothermalis C41B8 Genome Sequencing.</title>
        <authorList>
            <person name="Li C."/>
            <person name="Lai Q."/>
            <person name="Shao Z."/>
        </authorList>
    </citation>
    <scope>NUCLEOTIDE SEQUENCE [LARGE SCALE GENOMIC DNA]</scope>
    <source>
        <strain evidence="7 8">C41B8</strain>
    </source>
</reference>
<evidence type="ECO:0000256" key="5">
    <source>
        <dbReference type="ARBA" id="ARBA00023136"/>
    </source>
</evidence>
<keyword evidence="8" id="KW-1185">Reference proteome</keyword>
<feature type="transmembrane region" description="Helical" evidence="6">
    <location>
        <begin position="211"/>
        <end position="230"/>
    </location>
</feature>
<evidence type="ECO:0000256" key="2">
    <source>
        <dbReference type="ARBA" id="ARBA00022475"/>
    </source>
</evidence>
<proteinExistence type="predicted"/>
<accession>A0A084IK61</accession>
<dbReference type="STRING" id="1304275.C41B8_11613"/>
<dbReference type="GO" id="GO:0005886">
    <property type="term" value="C:plasma membrane"/>
    <property type="evidence" value="ECO:0007669"/>
    <property type="project" value="UniProtKB-SubCell"/>
</dbReference>
<dbReference type="PANTHER" id="PTHR40277">
    <property type="entry name" value="BLL5419 PROTEIN"/>
    <property type="match status" value="1"/>
</dbReference>
<evidence type="ECO:0000256" key="4">
    <source>
        <dbReference type="ARBA" id="ARBA00022989"/>
    </source>
</evidence>
<dbReference type="PATRIC" id="fig|1304275.5.peg.2367"/>
<keyword evidence="3 6" id="KW-0812">Transmembrane</keyword>
<comment type="caution">
    <text evidence="7">The sequence shown here is derived from an EMBL/GenBank/DDBJ whole genome shotgun (WGS) entry which is preliminary data.</text>
</comment>
<dbReference type="NCBIfam" id="TIGR03476">
    <property type="entry name" value="HpnL"/>
    <property type="match status" value="1"/>
</dbReference>
<evidence type="ECO:0000256" key="3">
    <source>
        <dbReference type="ARBA" id="ARBA00022692"/>
    </source>
</evidence>
<evidence type="ECO:0000256" key="1">
    <source>
        <dbReference type="ARBA" id="ARBA00004651"/>
    </source>
</evidence>
<name>A0A084IK61_SALHC</name>
<evidence type="ECO:0000313" key="8">
    <source>
        <dbReference type="Proteomes" id="UP000028302"/>
    </source>
</evidence>
<dbReference type="Proteomes" id="UP000028302">
    <property type="component" value="Unassembled WGS sequence"/>
</dbReference>
<gene>
    <name evidence="7" type="ORF">C41B8_11613</name>
</gene>
<keyword evidence="5 6" id="KW-0472">Membrane</keyword>
<keyword evidence="4 6" id="KW-1133">Transmembrane helix</keyword>
<sequence length="325" mass="34321">MLLTGVALFTAVLAWQGLPAIGHALSVAGWGLAAVTAWHLLPLVIDSHAWRILYRPPRPALPRIVWARWIGESINGLLPVAQIGGDIAKARLLIKQGLAAAETGATVVVDITLAALTQMLFGMLGLVLLLILIDKPDIAWGVAVGIGVMLALLALFYRLQRGGLFGALAVLVKRIGGGRAWLDFVGGAQSLDAAISAIYARPWTAVRALGWRWIGWVAGIGEVWLGLYFLGHPVGLADAVMLEALGQAIRGAAFAIPGALGVQEGGFVLLAGLIGLNPQIGLALSLVKRVRELGLGIPGLVAWQWAEGRLLERPRRSPAATPRHS</sequence>
<keyword evidence="2" id="KW-1003">Cell membrane</keyword>
<evidence type="ECO:0000313" key="7">
    <source>
        <dbReference type="EMBL" id="KEZ77095.1"/>
    </source>
</evidence>
<organism evidence="7 8">
    <name type="scientific">Salinisphaera hydrothermalis (strain C41B8)</name>
    <dbReference type="NCBI Taxonomy" id="1304275"/>
    <lineage>
        <taxon>Bacteria</taxon>
        <taxon>Pseudomonadati</taxon>
        <taxon>Pseudomonadota</taxon>
        <taxon>Gammaproteobacteria</taxon>
        <taxon>Salinisphaerales</taxon>
        <taxon>Salinisphaeraceae</taxon>
        <taxon>Salinisphaera</taxon>
    </lineage>
</organism>
<feature type="transmembrane region" description="Helical" evidence="6">
    <location>
        <begin position="24"/>
        <end position="45"/>
    </location>
</feature>
<dbReference type="eggNOG" id="COG0392">
    <property type="taxonomic scope" value="Bacteria"/>
</dbReference>
<dbReference type="AlphaFoldDB" id="A0A084IK61"/>
<dbReference type="Pfam" id="PF03706">
    <property type="entry name" value="LPG_synthase_TM"/>
    <property type="match status" value="1"/>
</dbReference>